<dbReference type="PROSITE" id="PS01033">
    <property type="entry name" value="GLOBIN"/>
    <property type="match status" value="1"/>
</dbReference>
<feature type="compositionally biased region" description="Basic and acidic residues" evidence="5">
    <location>
        <begin position="247"/>
        <end position="261"/>
    </location>
</feature>
<dbReference type="GO" id="GO:0020037">
    <property type="term" value="F:heme binding"/>
    <property type="evidence" value="ECO:0007669"/>
    <property type="project" value="InterPro"/>
</dbReference>
<name>A0A5B7EGE7_PORTR</name>
<keyword evidence="4" id="KW-0813">Transport</keyword>
<feature type="region of interest" description="Disordered" evidence="5">
    <location>
        <begin position="23"/>
        <end position="64"/>
    </location>
</feature>
<dbReference type="AlphaFoldDB" id="A0A5B7EGE7"/>
<dbReference type="PANTHER" id="PTHR46458:SF5">
    <property type="entry name" value="GLOBIN FAMILY PROFILE DOMAIN-CONTAINING PROTEIN"/>
    <property type="match status" value="1"/>
</dbReference>
<dbReference type="GO" id="GO:0046872">
    <property type="term" value="F:metal ion binding"/>
    <property type="evidence" value="ECO:0007669"/>
    <property type="project" value="UniProtKB-KW"/>
</dbReference>
<dbReference type="EMBL" id="VSRR010002616">
    <property type="protein sequence ID" value="MPC32387.1"/>
    <property type="molecule type" value="Genomic_DNA"/>
</dbReference>
<keyword evidence="2" id="KW-0479">Metal-binding</keyword>
<protein>
    <submittedName>
        <fullName evidence="7">Neuroglobin</fullName>
    </submittedName>
</protein>
<evidence type="ECO:0000313" key="7">
    <source>
        <dbReference type="EMBL" id="MPC32387.1"/>
    </source>
</evidence>
<gene>
    <name evidence="7" type="primary">ngb</name>
    <name evidence="7" type="ORF">E2C01_025698</name>
</gene>
<dbReference type="InterPro" id="IPR050532">
    <property type="entry name" value="Globin-like_OT"/>
</dbReference>
<dbReference type="Gene3D" id="1.10.490.10">
    <property type="entry name" value="Globins"/>
    <property type="match status" value="1"/>
</dbReference>
<dbReference type="Proteomes" id="UP000324222">
    <property type="component" value="Unassembled WGS sequence"/>
</dbReference>
<evidence type="ECO:0000256" key="3">
    <source>
        <dbReference type="ARBA" id="ARBA00023004"/>
    </source>
</evidence>
<dbReference type="SUPFAM" id="SSF46458">
    <property type="entry name" value="Globin-like"/>
    <property type="match status" value="1"/>
</dbReference>
<evidence type="ECO:0000259" key="6">
    <source>
        <dbReference type="PROSITE" id="PS01033"/>
    </source>
</evidence>
<sequence>MKCELYGLIIRFLATASNSSLLHDHSRVHRRRPVDSTTRRGLSGRRGAPRGCTPASGSRPTNVDPFKIVQCQPFNAYKHANRHSWGMGAKLLHIGSALRVGAAGWDGRGTSVGKQEEPRAVQCNARLFENHSELITLFTKFRQLRTRDEQAESLELAEHATMVMNSIDEGIKAMDNVDFFFGLLHQIGASHRKIPGFKKEYFWKIEHPFLEAVRLTLGDRYTDNMDNIYRITIKFLIETVVRGYELAESKEPNDNEKKAINSEEGNSSSKMDKGS</sequence>
<dbReference type="PANTHER" id="PTHR46458">
    <property type="entry name" value="BLR2807 PROTEIN"/>
    <property type="match status" value="1"/>
</dbReference>
<keyword evidence="4" id="KW-0561">Oxygen transport</keyword>
<keyword evidence="3" id="KW-0408">Iron</keyword>
<organism evidence="7 8">
    <name type="scientific">Portunus trituberculatus</name>
    <name type="common">Swimming crab</name>
    <name type="synonym">Neptunus trituberculatus</name>
    <dbReference type="NCBI Taxonomy" id="210409"/>
    <lineage>
        <taxon>Eukaryota</taxon>
        <taxon>Metazoa</taxon>
        <taxon>Ecdysozoa</taxon>
        <taxon>Arthropoda</taxon>
        <taxon>Crustacea</taxon>
        <taxon>Multicrustacea</taxon>
        <taxon>Malacostraca</taxon>
        <taxon>Eumalacostraca</taxon>
        <taxon>Eucarida</taxon>
        <taxon>Decapoda</taxon>
        <taxon>Pleocyemata</taxon>
        <taxon>Brachyura</taxon>
        <taxon>Eubrachyura</taxon>
        <taxon>Portunoidea</taxon>
        <taxon>Portunidae</taxon>
        <taxon>Portuninae</taxon>
        <taxon>Portunus</taxon>
    </lineage>
</organism>
<evidence type="ECO:0000256" key="4">
    <source>
        <dbReference type="RuleBase" id="RU000356"/>
    </source>
</evidence>
<comment type="similarity">
    <text evidence="4">Belongs to the globin family.</text>
</comment>
<dbReference type="InterPro" id="IPR012292">
    <property type="entry name" value="Globin/Proto"/>
</dbReference>
<reference evidence="7 8" key="1">
    <citation type="submission" date="2019-05" db="EMBL/GenBank/DDBJ databases">
        <title>Another draft genome of Portunus trituberculatus and its Hox gene families provides insights of decapod evolution.</title>
        <authorList>
            <person name="Jeong J.-H."/>
            <person name="Song I."/>
            <person name="Kim S."/>
            <person name="Choi T."/>
            <person name="Kim D."/>
            <person name="Ryu S."/>
            <person name="Kim W."/>
        </authorList>
    </citation>
    <scope>NUCLEOTIDE SEQUENCE [LARGE SCALE GENOMIC DNA]</scope>
    <source>
        <tissue evidence="7">Muscle</tissue>
    </source>
</reference>
<evidence type="ECO:0000256" key="1">
    <source>
        <dbReference type="ARBA" id="ARBA00022617"/>
    </source>
</evidence>
<comment type="caution">
    <text evidence="7">The sequence shown here is derived from an EMBL/GenBank/DDBJ whole genome shotgun (WGS) entry which is preliminary data.</text>
</comment>
<proteinExistence type="inferred from homology"/>
<evidence type="ECO:0000256" key="2">
    <source>
        <dbReference type="ARBA" id="ARBA00022723"/>
    </source>
</evidence>
<feature type="region of interest" description="Disordered" evidence="5">
    <location>
        <begin position="247"/>
        <end position="275"/>
    </location>
</feature>
<dbReference type="GO" id="GO:0005344">
    <property type="term" value="F:oxygen carrier activity"/>
    <property type="evidence" value="ECO:0007669"/>
    <property type="project" value="UniProtKB-KW"/>
</dbReference>
<keyword evidence="8" id="KW-1185">Reference proteome</keyword>
<keyword evidence="1 4" id="KW-0349">Heme</keyword>
<feature type="domain" description="Globin" evidence="6">
    <location>
        <begin position="84"/>
        <end position="245"/>
    </location>
</feature>
<evidence type="ECO:0000256" key="5">
    <source>
        <dbReference type="SAM" id="MobiDB-lite"/>
    </source>
</evidence>
<accession>A0A5B7EGE7</accession>
<dbReference type="Pfam" id="PF00042">
    <property type="entry name" value="Globin"/>
    <property type="match status" value="1"/>
</dbReference>
<dbReference type="OrthoDB" id="6344802at2759"/>
<dbReference type="InterPro" id="IPR000971">
    <property type="entry name" value="Globin"/>
</dbReference>
<dbReference type="InterPro" id="IPR009050">
    <property type="entry name" value="Globin-like_sf"/>
</dbReference>
<dbReference type="GO" id="GO:0019825">
    <property type="term" value="F:oxygen binding"/>
    <property type="evidence" value="ECO:0007669"/>
    <property type="project" value="InterPro"/>
</dbReference>
<evidence type="ECO:0000313" key="8">
    <source>
        <dbReference type="Proteomes" id="UP000324222"/>
    </source>
</evidence>